<protein>
    <recommendedName>
        <fullName evidence="3">Resolvase/invertase-type recombinase catalytic domain-containing protein</fullName>
    </recommendedName>
</protein>
<proteinExistence type="predicted"/>
<sequence length="109" mass="11913">MRFRPTAIGYLRSDISGLRQAWDESQIRGLASRRGFDFAKMIVLDGRTGKPPLAALKSTITRISASAVFVPSTAHFDGDTVPPALLNVVAVITIDPDNTYPRSDADPRR</sequence>
<gene>
    <name evidence="1" type="ORF">FOH10_25685</name>
</gene>
<dbReference type="AlphaFoldDB" id="A0A516NRR5"/>
<dbReference type="RefSeq" id="WP_143982649.1">
    <property type="nucleotide sequence ID" value="NZ_CP041695.1"/>
</dbReference>
<dbReference type="GeneID" id="80335755"/>
<reference evidence="1 2" key="1">
    <citation type="submission" date="2019-07" db="EMBL/GenBank/DDBJ databases">
        <title>Complete Genome Sequence and Methylome Analysis of Nocardia otitidis-caviarum NEB252.</title>
        <authorList>
            <person name="Fomenkov A."/>
            <person name="Anton B.P."/>
            <person name="Vincze T."/>
            <person name="Roberts R.J."/>
        </authorList>
    </citation>
    <scope>NUCLEOTIDE SEQUENCE [LARGE SCALE GENOMIC DNA]</scope>
    <source>
        <strain evidence="1 2">NEB252</strain>
    </source>
</reference>
<evidence type="ECO:0000313" key="1">
    <source>
        <dbReference type="EMBL" id="QDP81607.1"/>
    </source>
</evidence>
<evidence type="ECO:0000313" key="2">
    <source>
        <dbReference type="Proteomes" id="UP000317039"/>
    </source>
</evidence>
<dbReference type="EMBL" id="CP041695">
    <property type="protein sequence ID" value="QDP81607.1"/>
    <property type="molecule type" value="Genomic_DNA"/>
</dbReference>
<organism evidence="1 2">
    <name type="scientific">Nocardia otitidiscaviarum</name>
    <dbReference type="NCBI Taxonomy" id="1823"/>
    <lineage>
        <taxon>Bacteria</taxon>
        <taxon>Bacillati</taxon>
        <taxon>Actinomycetota</taxon>
        <taxon>Actinomycetes</taxon>
        <taxon>Mycobacteriales</taxon>
        <taxon>Nocardiaceae</taxon>
        <taxon>Nocardia</taxon>
    </lineage>
</organism>
<evidence type="ECO:0008006" key="3">
    <source>
        <dbReference type="Google" id="ProtNLM"/>
    </source>
</evidence>
<name>A0A516NRR5_9NOCA</name>
<accession>A0A516NRR5</accession>
<dbReference type="Proteomes" id="UP000317039">
    <property type="component" value="Chromosome"/>
</dbReference>
<dbReference type="KEGG" id="nod:FOH10_25685"/>